<evidence type="ECO:0000313" key="2">
    <source>
        <dbReference type="EMBL" id="CAD8309135.1"/>
    </source>
</evidence>
<dbReference type="EMBL" id="HBEC01042973">
    <property type="protein sequence ID" value="CAD8309135.1"/>
    <property type="molecule type" value="Transcribed_RNA"/>
</dbReference>
<sequence length="158" mass="16883">MAAGRAAVVLVLCAVLLKACQPAHGRALLAVARDEQRIDMRNKGHKHLLGMPCQLEVELSGDSKYRPCQDLEVISEAMEVIYAFAVGLEPDEVAVTRVGCNSDGINVSIGFTGSVTNSTLSSLMNDGPPKLMASTLSPFGLSLKGTTIIHDVYRQQQS</sequence>
<proteinExistence type="predicted"/>
<dbReference type="AlphaFoldDB" id="A0A7R9VZ70"/>
<reference evidence="2" key="1">
    <citation type="submission" date="2021-01" db="EMBL/GenBank/DDBJ databases">
        <authorList>
            <person name="Corre E."/>
            <person name="Pelletier E."/>
            <person name="Niang G."/>
            <person name="Scheremetjew M."/>
            <person name="Finn R."/>
            <person name="Kale V."/>
            <person name="Holt S."/>
            <person name="Cochrane G."/>
            <person name="Meng A."/>
            <person name="Brown T."/>
            <person name="Cohen L."/>
        </authorList>
    </citation>
    <scope>NUCLEOTIDE SEQUENCE</scope>
    <source>
        <strain evidence="2">CCMP219</strain>
    </source>
</reference>
<gene>
    <name evidence="2" type="ORF">CEUR00632_LOCUS20021</name>
</gene>
<keyword evidence="1" id="KW-0732">Signal</keyword>
<accession>A0A7R9VZ70</accession>
<protein>
    <recommendedName>
        <fullName evidence="3">Pherophorin domain-containing protein</fullName>
    </recommendedName>
</protein>
<evidence type="ECO:0000256" key="1">
    <source>
        <dbReference type="SAM" id="SignalP"/>
    </source>
</evidence>
<organism evidence="2">
    <name type="scientific">Chlamydomonas euryale</name>
    <dbReference type="NCBI Taxonomy" id="1486919"/>
    <lineage>
        <taxon>Eukaryota</taxon>
        <taxon>Viridiplantae</taxon>
        <taxon>Chlorophyta</taxon>
        <taxon>core chlorophytes</taxon>
        <taxon>Chlorophyceae</taxon>
        <taxon>CS clade</taxon>
        <taxon>Chlamydomonadales</taxon>
        <taxon>Chlamydomonadaceae</taxon>
        <taxon>Chlamydomonas</taxon>
    </lineage>
</organism>
<feature type="chain" id="PRO_5031376760" description="Pherophorin domain-containing protein" evidence="1">
    <location>
        <begin position="26"/>
        <end position="158"/>
    </location>
</feature>
<evidence type="ECO:0008006" key="3">
    <source>
        <dbReference type="Google" id="ProtNLM"/>
    </source>
</evidence>
<name>A0A7R9VZ70_9CHLO</name>
<feature type="signal peptide" evidence="1">
    <location>
        <begin position="1"/>
        <end position="25"/>
    </location>
</feature>